<comment type="caution">
    <text evidence="1">The sequence shown here is derived from an EMBL/GenBank/DDBJ whole genome shotgun (WGS) entry which is preliminary data.</text>
</comment>
<dbReference type="Proteomes" id="UP001428341">
    <property type="component" value="Unassembled WGS sequence"/>
</dbReference>
<dbReference type="AlphaFoldDB" id="A0AAP0N525"/>
<name>A0AAP0N525_9ROSI</name>
<gene>
    <name evidence="1" type="ORF">WN944_022860</name>
</gene>
<organism evidence="1 2">
    <name type="scientific">Citrus x changshan-huyou</name>
    <dbReference type="NCBI Taxonomy" id="2935761"/>
    <lineage>
        <taxon>Eukaryota</taxon>
        <taxon>Viridiplantae</taxon>
        <taxon>Streptophyta</taxon>
        <taxon>Embryophyta</taxon>
        <taxon>Tracheophyta</taxon>
        <taxon>Spermatophyta</taxon>
        <taxon>Magnoliopsida</taxon>
        <taxon>eudicotyledons</taxon>
        <taxon>Gunneridae</taxon>
        <taxon>Pentapetalae</taxon>
        <taxon>rosids</taxon>
        <taxon>malvids</taxon>
        <taxon>Sapindales</taxon>
        <taxon>Rutaceae</taxon>
        <taxon>Aurantioideae</taxon>
        <taxon>Citrus</taxon>
    </lineage>
</organism>
<sequence>MFLELKFVFEIIVYVYLKLLEHANTSTGSHAKLLPVFLKDATTTLIHTISEFRNAAYVAYINNYLAGDEFLRNTSIDPSSNDLFEIVNHGAFLR</sequence>
<proteinExistence type="predicted"/>
<keyword evidence="2" id="KW-1185">Reference proteome</keyword>
<protein>
    <submittedName>
        <fullName evidence="1">Uncharacterized protein</fullName>
    </submittedName>
</protein>
<dbReference type="EMBL" id="JBCGBO010000001">
    <property type="protein sequence ID" value="KAK9229894.1"/>
    <property type="molecule type" value="Genomic_DNA"/>
</dbReference>
<reference evidence="1 2" key="1">
    <citation type="submission" date="2024-05" db="EMBL/GenBank/DDBJ databases">
        <title>Haplotype-resolved chromosome-level genome assembly of Huyou (Citrus changshanensis).</title>
        <authorList>
            <person name="Miao C."/>
            <person name="Chen W."/>
            <person name="Wu Y."/>
            <person name="Wang L."/>
            <person name="Zhao S."/>
            <person name="Grierson D."/>
            <person name="Xu C."/>
            <person name="Chen K."/>
        </authorList>
    </citation>
    <scope>NUCLEOTIDE SEQUENCE [LARGE SCALE GENOMIC DNA]</scope>
    <source>
        <strain evidence="1">01-14</strain>
        <tissue evidence="1">Leaf</tissue>
    </source>
</reference>
<evidence type="ECO:0000313" key="1">
    <source>
        <dbReference type="EMBL" id="KAK9229894.1"/>
    </source>
</evidence>
<evidence type="ECO:0000313" key="2">
    <source>
        <dbReference type="Proteomes" id="UP001428341"/>
    </source>
</evidence>
<accession>A0AAP0N525</accession>